<dbReference type="EMBL" id="BPQH01000036">
    <property type="protein sequence ID" value="GJD53739.1"/>
    <property type="molecule type" value="Genomic_DNA"/>
</dbReference>
<reference evidence="4" key="2">
    <citation type="submission" date="2021-08" db="EMBL/GenBank/DDBJ databases">
        <authorList>
            <person name="Tani A."/>
            <person name="Ola A."/>
            <person name="Ogura Y."/>
            <person name="Katsura K."/>
            <person name="Hayashi T."/>
        </authorList>
    </citation>
    <scope>NUCLEOTIDE SEQUENCE</scope>
    <source>
        <strain evidence="4">KCTC 52305</strain>
    </source>
</reference>
<sequence>MRPLQQRSVSAYRASMARRGLARAAGRGLAQRSTLLAAAAAAGLLLVPTGVLRDDVAGGPSHAAAAAPPPAPGPAVPRIVSHTLAEGSAGYAGGLSSSGREVRFEQAAFRTIEDAWSAAFFGDRQRMGEFIERSAGANDLPVEFLTRLLTQESGLNHRAVSRAGAQGVAQFMPATAGERGLVDPFDPFEAIPKSAELLREHRARFGSLGLAAAAYNAGPRRVRDWLEGRAPLPKETRDYVARITGRTADDWRQSGDAYAFAAPVPTR</sequence>
<dbReference type="PANTHER" id="PTHR37423">
    <property type="entry name" value="SOLUBLE LYTIC MUREIN TRANSGLYCOSYLASE-RELATED"/>
    <property type="match status" value="1"/>
</dbReference>
<dbReference type="Proteomes" id="UP001055167">
    <property type="component" value="Unassembled WGS sequence"/>
</dbReference>
<feature type="domain" description="Transglycosylase SLT" evidence="3">
    <location>
        <begin position="132"/>
        <end position="229"/>
    </location>
</feature>
<dbReference type="InterPro" id="IPR023346">
    <property type="entry name" value="Lysozyme-like_dom_sf"/>
</dbReference>
<evidence type="ECO:0000313" key="5">
    <source>
        <dbReference type="Proteomes" id="UP001055167"/>
    </source>
</evidence>
<dbReference type="Pfam" id="PF01464">
    <property type="entry name" value="SLT"/>
    <property type="match status" value="1"/>
</dbReference>
<evidence type="ECO:0000256" key="1">
    <source>
        <dbReference type="ARBA" id="ARBA00007734"/>
    </source>
</evidence>
<comment type="similarity">
    <text evidence="1">Belongs to the transglycosylase Slt family.</text>
</comment>
<dbReference type="Gene3D" id="1.10.530.10">
    <property type="match status" value="1"/>
</dbReference>
<accession>A0ABQ4R9F0</accession>
<gene>
    <name evidence="4" type="ORF">OPKNFCMD_6517</name>
</gene>
<organism evidence="4 5">
    <name type="scientific">Methylobacterium crusticola</name>
    <dbReference type="NCBI Taxonomy" id="1697972"/>
    <lineage>
        <taxon>Bacteria</taxon>
        <taxon>Pseudomonadati</taxon>
        <taxon>Pseudomonadota</taxon>
        <taxon>Alphaproteobacteria</taxon>
        <taxon>Hyphomicrobiales</taxon>
        <taxon>Methylobacteriaceae</taxon>
        <taxon>Methylobacterium</taxon>
    </lineage>
</organism>
<evidence type="ECO:0000259" key="3">
    <source>
        <dbReference type="Pfam" id="PF01464"/>
    </source>
</evidence>
<name>A0ABQ4R9F0_9HYPH</name>
<keyword evidence="5" id="KW-1185">Reference proteome</keyword>
<reference evidence="4" key="1">
    <citation type="journal article" date="2021" name="Front. Microbiol.">
        <title>Comprehensive Comparative Genomics and Phenotyping of Methylobacterium Species.</title>
        <authorList>
            <person name="Alessa O."/>
            <person name="Ogura Y."/>
            <person name="Fujitani Y."/>
            <person name="Takami H."/>
            <person name="Hayashi T."/>
            <person name="Sahin N."/>
            <person name="Tani A."/>
        </authorList>
    </citation>
    <scope>NUCLEOTIDE SEQUENCE</scope>
    <source>
        <strain evidence="4">KCTC 52305</strain>
    </source>
</reference>
<dbReference type="SUPFAM" id="SSF53955">
    <property type="entry name" value="Lysozyme-like"/>
    <property type="match status" value="1"/>
</dbReference>
<comment type="caution">
    <text evidence="4">The sequence shown here is derived from an EMBL/GenBank/DDBJ whole genome shotgun (WGS) entry which is preliminary data.</text>
</comment>
<dbReference type="PANTHER" id="PTHR37423:SF2">
    <property type="entry name" value="MEMBRANE-BOUND LYTIC MUREIN TRANSGLYCOSYLASE C"/>
    <property type="match status" value="1"/>
</dbReference>
<dbReference type="InterPro" id="IPR008258">
    <property type="entry name" value="Transglycosylase_SLT_dom_1"/>
</dbReference>
<comment type="similarity">
    <text evidence="2">Belongs to the virb1 family.</text>
</comment>
<evidence type="ECO:0000256" key="2">
    <source>
        <dbReference type="ARBA" id="ARBA00009387"/>
    </source>
</evidence>
<dbReference type="CDD" id="cd00254">
    <property type="entry name" value="LT-like"/>
    <property type="match status" value="1"/>
</dbReference>
<evidence type="ECO:0000313" key="4">
    <source>
        <dbReference type="EMBL" id="GJD53739.1"/>
    </source>
</evidence>
<proteinExistence type="inferred from homology"/>
<protein>
    <recommendedName>
        <fullName evidence="3">Transglycosylase SLT domain-containing protein</fullName>
    </recommendedName>
</protein>